<evidence type="ECO:0008006" key="3">
    <source>
        <dbReference type="Google" id="ProtNLM"/>
    </source>
</evidence>
<gene>
    <name evidence="1" type="ORF">ASPACDRAFT_1855474</name>
</gene>
<dbReference type="Gene3D" id="3.40.50.2000">
    <property type="entry name" value="Glycogen Phosphorylase B"/>
    <property type="match status" value="1"/>
</dbReference>
<accession>A0A1L9WXE1</accession>
<dbReference type="SUPFAM" id="SSF53756">
    <property type="entry name" value="UDP-Glycosyltransferase/glycogen phosphorylase"/>
    <property type="match status" value="1"/>
</dbReference>
<dbReference type="PANTHER" id="PTHR48050:SF13">
    <property type="entry name" value="STEROL 3-BETA-GLUCOSYLTRANSFERASE UGT80A2"/>
    <property type="match status" value="1"/>
</dbReference>
<evidence type="ECO:0000313" key="1">
    <source>
        <dbReference type="EMBL" id="OJK00935.1"/>
    </source>
</evidence>
<dbReference type="STRING" id="690307.A0A1L9WXE1"/>
<dbReference type="Proteomes" id="UP000184546">
    <property type="component" value="Unassembled WGS sequence"/>
</dbReference>
<reference evidence="2" key="1">
    <citation type="journal article" date="2017" name="Genome Biol.">
        <title>Comparative genomics reveals high biological diversity and specific adaptations in the industrially and medically important fungal genus Aspergillus.</title>
        <authorList>
            <person name="de Vries R.P."/>
            <person name="Riley R."/>
            <person name="Wiebenga A."/>
            <person name="Aguilar-Osorio G."/>
            <person name="Amillis S."/>
            <person name="Uchima C.A."/>
            <person name="Anderluh G."/>
            <person name="Asadollahi M."/>
            <person name="Askin M."/>
            <person name="Barry K."/>
            <person name="Battaglia E."/>
            <person name="Bayram O."/>
            <person name="Benocci T."/>
            <person name="Braus-Stromeyer S.A."/>
            <person name="Caldana C."/>
            <person name="Canovas D."/>
            <person name="Cerqueira G.C."/>
            <person name="Chen F."/>
            <person name="Chen W."/>
            <person name="Choi C."/>
            <person name="Clum A."/>
            <person name="Dos Santos R.A."/>
            <person name="Damasio A.R."/>
            <person name="Diallinas G."/>
            <person name="Emri T."/>
            <person name="Fekete E."/>
            <person name="Flipphi M."/>
            <person name="Freyberg S."/>
            <person name="Gallo A."/>
            <person name="Gournas C."/>
            <person name="Habgood R."/>
            <person name="Hainaut M."/>
            <person name="Harispe M.L."/>
            <person name="Henrissat B."/>
            <person name="Hilden K.S."/>
            <person name="Hope R."/>
            <person name="Hossain A."/>
            <person name="Karabika E."/>
            <person name="Karaffa L."/>
            <person name="Karanyi Z."/>
            <person name="Krasevec N."/>
            <person name="Kuo A."/>
            <person name="Kusch H."/>
            <person name="LaButti K."/>
            <person name="Lagendijk E.L."/>
            <person name="Lapidus A."/>
            <person name="Levasseur A."/>
            <person name="Lindquist E."/>
            <person name="Lipzen A."/>
            <person name="Logrieco A.F."/>
            <person name="MacCabe A."/>
            <person name="Maekelae M.R."/>
            <person name="Malavazi I."/>
            <person name="Melin P."/>
            <person name="Meyer V."/>
            <person name="Mielnichuk N."/>
            <person name="Miskei M."/>
            <person name="Molnar A.P."/>
            <person name="Mule G."/>
            <person name="Ngan C.Y."/>
            <person name="Orejas M."/>
            <person name="Orosz E."/>
            <person name="Ouedraogo J.P."/>
            <person name="Overkamp K.M."/>
            <person name="Park H.-S."/>
            <person name="Perrone G."/>
            <person name="Piumi F."/>
            <person name="Punt P.J."/>
            <person name="Ram A.F."/>
            <person name="Ramon A."/>
            <person name="Rauscher S."/>
            <person name="Record E."/>
            <person name="Riano-Pachon D.M."/>
            <person name="Robert V."/>
            <person name="Roehrig J."/>
            <person name="Ruller R."/>
            <person name="Salamov A."/>
            <person name="Salih N.S."/>
            <person name="Samson R.A."/>
            <person name="Sandor E."/>
            <person name="Sanguinetti M."/>
            <person name="Schuetze T."/>
            <person name="Sepcic K."/>
            <person name="Shelest E."/>
            <person name="Sherlock G."/>
            <person name="Sophianopoulou V."/>
            <person name="Squina F.M."/>
            <person name="Sun H."/>
            <person name="Susca A."/>
            <person name="Todd R.B."/>
            <person name="Tsang A."/>
            <person name="Unkles S.E."/>
            <person name="van de Wiele N."/>
            <person name="van Rossen-Uffink D."/>
            <person name="Oliveira J.V."/>
            <person name="Vesth T.C."/>
            <person name="Visser J."/>
            <person name="Yu J.-H."/>
            <person name="Zhou M."/>
            <person name="Andersen M.R."/>
            <person name="Archer D.B."/>
            <person name="Baker S.E."/>
            <person name="Benoit I."/>
            <person name="Brakhage A.A."/>
            <person name="Braus G.H."/>
            <person name="Fischer R."/>
            <person name="Frisvad J.C."/>
            <person name="Goldman G.H."/>
            <person name="Houbraken J."/>
            <person name="Oakley B."/>
            <person name="Pocsi I."/>
            <person name="Scazzocchio C."/>
            <person name="Seiboth B."/>
            <person name="vanKuyk P.A."/>
            <person name="Wortman J."/>
            <person name="Dyer P.S."/>
            <person name="Grigoriev I.V."/>
        </authorList>
    </citation>
    <scope>NUCLEOTIDE SEQUENCE [LARGE SCALE GENOMIC DNA]</scope>
    <source>
        <strain evidence="2">ATCC 16872 / CBS 172.66 / WB 5094</strain>
    </source>
</reference>
<dbReference type="AlphaFoldDB" id="A0A1L9WXE1"/>
<dbReference type="PANTHER" id="PTHR48050">
    <property type="entry name" value="STEROL 3-BETA-GLUCOSYLTRANSFERASE"/>
    <property type="match status" value="1"/>
</dbReference>
<dbReference type="GeneID" id="30971254"/>
<keyword evidence="2" id="KW-1185">Reference proteome</keyword>
<dbReference type="InterPro" id="IPR050426">
    <property type="entry name" value="Glycosyltransferase_28"/>
</dbReference>
<dbReference type="OMA" id="GANCFYE"/>
<dbReference type="EMBL" id="KV878975">
    <property type="protein sequence ID" value="OJK00935.1"/>
    <property type="molecule type" value="Genomic_DNA"/>
</dbReference>
<dbReference type="RefSeq" id="XP_020057274.1">
    <property type="nucleotide sequence ID" value="XM_020197440.1"/>
</dbReference>
<name>A0A1L9WXE1_ASPA1</name>
<organism evidence="1 2">
    <name type="scientific">Aspergillus aculeatus (strain ATCC 16872 / CBS 172.66 / WB 5094)</name>
    <dbReference type="NCBI Taxonomy" id="690307"/>
    <lineage>
        <taxon>Eukaryota</taxon>
        <taxon>Fungi</taxon>
        <taxon>Dikarya</taxon>
        <taxon>Ascomycota</taxon>
        <taxon>Pezizomycotina</taxon>
        <taxon>Eurotiomycetes</taxon>
        <taxon>Eurotiomycetidae</taxon>
        <taxon>Eurotiales</taxon>
        <taxon>Aspergillaceae</taxon>
        <taxon>Aspergillus</taxon>
        <taxon>Aspergillus subgen. Circumdati</taxon>
    </lineage>
</organism>
<evidence type="ECO:0000313" key="2">
    <source>
        <dbReference type="Proteomes" id="UP000184546"/>
    </source>
</evidence>
<protein>
    <recommendedName>
        <fullName evidence="3">Glycosyltransferase family 1 protein</fullName>
    </recommendedName>
</protein>
<dbReference type="OrthoDB" id="5835829at2759"/>
<proteinExistence type="predicted"/>
<sequence>MATPKRSSKTPFPNILIVTNSEPDQANQTLAIAHEFLAHSHNVRVHIASFAELAPSIKQLNHDRATHHEATFHSLPGPTKREASDQNGFFQHNAFHAHSSWGNTLRTYTQLLPQSRIPWTGPEYVTLYNHIGIIVADIFPLVIVVDATLAPGVDVCRTLKWRHVLVGSGLAHEYLPPSPWRGPVLGLLSLPQALKNLTLSLPLHLGTTHSAHLQQIQTARRARRLPGPIPDPYFPSPLNEKDDPPLILLPTHRTYDPVPNSPQIIHCGPITRPIRPVGKTHPDLALWLRQRPTILITLGPEIPWPAREQIEFARAITAVLRAKPLVQVLWLMRPEPIGSASGSCLIGLMETEVVRLKATISPRNRLRIYPRLPAETLAMLVSGNVGWVVHRGEAGVFGEGVRAGIPQIVLPVYLADYEYAQRVEDLGVGVAVRATGRVTGEQLEKVMLQVLEGEAADKMRGRAEAVAVKLLRKDGRVVAHERVLEMIGLRREA</sequence>
<dbReference type="VEuPathDB" id="FungiDB:ASPACDRAFT_1855474"/>